<sequence>MEQYVVNGETTFAQVPSERYSYTITVKGDHIGISLEKLSSRKEWSTSDLALGDYVTANNAIAGASVGDYVKLFQRTFDAGLNDTADISRNLIKVDSRTRCLELVVNIYAVGSAWKATYVPLLEERLAIVEAKLQDLDKKLEAYPVTPLCLEATTKLAGHKLIWKSFESDHFKVITGTGAIEVLIPGLYSISDELPQLSTWTVHQQHRQPVVFEDCPSVG</sequence>
<organism evidence="1 2">
    <name type="scientific">Phytophthora pseudosyringae</name>
    <dbReference type="NCBI Taxonomy" id="221518"/>
    <lineage>
        <taxon>Eukaryota</taxon>
        <taxon>Sar</taxon>
        <taxon>Stramenopiles</taxon>
        <taxon>Oomycota</taxon>
        <taxon>Peronosporomycetes</taxon>
        <taxon>Peronosporales</taxon>
        <taxon>Peronosporaceae</taxon>
        <taxon>Phytophthora</taxon>
    </lineage>
</organism>
<name>A0A8T1WG91_9STRA</name>
<evidence type="ECO:0000313" key="2">
    <source>
        <dbReference type="Proteomes" id="UP000694044"/>
    </source>
</evidence>
<protein>
    <submittedName>
        <fullName evidence="1">Uncharacterized protein</fullName>
    </submittedName>
</protein>
<gene>
    <name evidence="1" type="ORF">PHYPSEUDO_001918</name>
</gene>
<keyword evidence="2" id="KW-1185">Reference proteome</keyword>
<comment type="caution">
    <text evidence="1">The sequence shown here is derived from an EMBL/GenBank/DDBJ whole genome shotgun (WGS) entry which is preliminary data.</text>
</comment>
<evidence type="ECO:0000313" key="1">
    <source>
        <dbReference type="EMBL" id="KAG7392195.1"/>
    </source>
</evidence>
<dbReference type="AlphaFoldDB" id="A0A8T1WG91"/>
<reference evidence="1" key="1">
    <citation type="submission" date="2021-02" db="EMBL/GenBank/DDBJ databases">
        <authorList>
            <person name="Palmer J.M."/>
        </authorList>
    </citation>
    <scope>NUCLEOTIDE SEQUENCE</scope>
    <source>
        <strain evidence="1">SCRP734</strain>
    </source>
</reference>
<proteinExistence type="predicted"/>
<dbReference type="Proteomes" id="UP000694044">
    <property type="component" value="Unassembled WGS sequence"/>
</dbReference>
<dbReference type="EMBL" id="JAGDFM010000013">
    <property type="protein sequence ID" value="KAG7392195.1"/>
    <property type="molecule type" value="Genomic_DNA"/>
</dbReference>
<accession>A0A8T1WG91</accession>